<sequence>MPVIFRSCRMMNFRRFEQQQRSSVIGNDCCRRLCRLVHVVWFVHPAMNKLNLPACLPCKTGPKISTPTPWPKKA</sequence>
<organism evidence="1 2">
    <name type="scientific">Trichinella pseudospiralis</name>
    <name type="common">Parasitic roundworm</name>
    <dbReference type="NCBI Taxonomy" id="6337"/>
    <lineage>
        <taxon>Eukaryota</taxon>
        <taxon>Metazoa</taxon>
        <taxon>Ecdysozoa</taxon>
        <taxon>Nematoda</taxon>
        <taxon>Enoplea</taxon>
        <taxon>Dorylaimia</taxon>
        <taxon>Trichinellida</taxon>
        <taxon>Trichinellidae</taxon>
        <taxon>Trichinella</taxon>
    </lineage>
</organism>
<dbReference type="OrthoDB" id="5831864at2759"/>
<feature type="non-terminal residue" evidence="1">
    <location>
        <position position="74"/>
    </location>
</feature>
<comment type="caution">
    <text evidence="1">The sequence shown here is derived from an EMBL/GenBank/DDBJ whole genome shotgun (WGS) entry which is preliminary data.</text>
</comment>
<dbReference type="Proteomes" id="UP000054995">
    <property type="component" value="Unassembled WGS sequence"/>
</dbReference>
<gene>
    <name evidence="1" type="ORF">T4D_8956</name>
</gene>
<protein>
    <submittedName>
        <fullName evidence="1">Uncharacterized protein</fullName>
    </submittedName>
</protein>
<dbReference type="EMBL" id="JYDT01000006">
    <property type="protein sequence ID" value="KRY92650.1"/>
    <property type="molecule type" value="Genomic_DNA"/>
</dbReference>
<proteinExistence type="predicted"/>
<keyword evidence="2" id="KW-1185">Reference proteome</keyword>
<evidence type="ECO:0000313" key="1">
    <source>
        <dbReference type="EMBL" id="KRY92650.1"/>
    </source>
</evidence>
<dbReference type="AlphaFoldDB" id="A0A0V1G2V0"/>
<accession>A0A0V1G2V0</accession>
<evidence type="ECO:0000313" key="2">
    <source>
        <dbReference type="Proteomes" id="UP000054995"/>
    </source>
</evidence>
<reference evidence="1 2" key="1">
    <citation type="submission" date="2015-01" db="EMBL/GenBank/DDBJ databases">
        <title>Evolution of Trichinella species and genotypes.</title>
        <authorList>
            <person name="Korhonen P.K."/>
            <person name="Edoardo P."/>
            <person name="Giuseppe L.R."/>
            <person name="Gasser R.B."/>
        </authorList>
    </citation>
    <scope>NUCLEOTIDE SEQUENCE [LARGE SCALE GENOMIC DNA]</scope>
    <source>
        <strain evidence="1">ISS470</strain>
    </source>
</reference>
<name>A0A0V1G2V0_TRIPS</name>